<reference evidence="2" key="2">
    <citation type="journal article" date="2024" name="Nature">
        <title>Anoxygenic phototroph of the Chloroflexota uses a type I reaction centre.</title>
        <authorList>
            <person name="Tsuji J.M."/>
            <person name="Shaw N.A."/>
            <person name="Nagashima S."/>
            <person name="Venkiteswaran J.J."/>
            <person name="Schiff S.L."/>
            <person name="Watanabe T."/>
            <person name="Fukui M."/>
            <person name="Hanada S."/>
            <person name="Tank M."/>
            <person name="Neufeld J.D."/>
        </authorList>
    </citation>
    <scope>NUCLEOTIDE SEQUENCE</scope>
    <source>
        <strain evidence="2">L227-S17</strain>
    </source>
</reference>
<evidence type="ECO:0000313" key="1">
    <source>
        <dbReference type="EMBL" id="NWJ46477.1"/>
    </source>
</evidence>
<accession>A0A8T7LZL3</accession>
<name>A0A8T7LZL3_9CHLR</name>
<dbReference type="RefSeq" id="WP_341467730.1">
    <property type="nucleotide sequence ID" value="NZ_CP128399.1"/>
</dbReference>
<gene>
    <name evidence="1" type="ORF">HXX08_11410</name>
    <name evidence="2" type="ORF">OZ401_001624</name>
</gene>
<dbReference type="AlphaFoldDB" id="A0A8T7LZL3"/>
<dbReference type="EMBL" id="JACATZ010000001">
    <property type="protein sequence ID" value="NWJ46477.1"/>
    <property type="molecule type" value="Genomic_DNA"/>
</dbReference>
<reference evidence="1 3" key="1">
    <citation type="submission" date="2020-06" db="EMBL/GenBank/DDBJ databases">
        <title>Anoxygenic phototrophic Chloroflexota member uses a Type I reaction center.</title>
        <authorList>
            <person name="Tsuji J.M."/>
            <person name="Shaw N.A."/>
            <person name="Nagashima S."/>
            <person name="Venkiteswaran J."/>
            <person name="Schiff S.L."/>
            <person name="Hanada S."/>
            <person name="Tank M."/>
            <person name="Neufeld J.D."/>
        </authorList>
    </citation>
    <scope>NUCLEOTIDE SEQUENCE [LARGE SCALE GENOMIC DNA]</scope>
    <source>
        <strain evidence="1">L227-S17</strain>
    </source>
</reference>
<sequence length="81" mass="8629">MAKSFTHNTNAGGGNATLVVGGTATEQAQAHSDIQDGIFWTYLPVMTKINSTTWQFPAVASKTGHVNQWLTSGVAKSYTIN</sequence>
<evidence type="ECO:0000313" key="4">
    <source>
        <dbReference type="Proteomes" id="UP001431572"/>
    </source>
</evidence>
<organism evidence="1 3">
    <name type="scientific">Candidatus Chlorohelix allophototropha</name>
    <dbReference type="NCBI Taxonomy" id="3003348"/>
    <lineage>
        <taxon>Bacteria</taxon>
        <taxon>Bacillati</taxon>
        <taxon>Chloroflexota</taxon>
        <taxon>Chloroflexia</taxon>
        <taxon>Candidatus Chloroheliales</taxon>
        <taxon>Candidatus Chloroheliaceae</taxon>
        <taxon>Candidatus Chlorohelix</taxon>
    </lineage>
</organism>
<protein>
    <submittedName>
        <fullName evidence="1">Uncharacterized protein</fullName>
    </submittedName>
</protein>
<proteinExistence type="predicted"/>
<dbReference type="Proteomes" id="UP001431572">
    <property type="component" value="Chromosome 1"/>
</dbReference>
<dbReference type="Proteomes" id="UP000521676">
    <property type="component" value="Unassembled WGS sequence"/>
</dbReference>
<evidence type="ECO:0000313" key="3">
    <source>
        <dbReference type="Proteomes" id="UP000521676"/>
    </source>
</evidence>
<keyword evidence="4" id="KW-1185">Reference proteome</keyword>
<evidence type="ECO:0000313" key="2">
    <source>
        <dbReference type="EMBL" id="WJW65845.1"/>
    </source>
</evidence>
<dbReference type="EMBL" id="CP128399">
    <property type="protein sequence ID" value="WJW65845.1"/>
    <property type="molecule type" value="Genomic_DNA"/>
</dbReference>